<dbReference type="InterPro" id="IPR003368">
    <property type="entry name" value="POMP_repeat"/>
</dbReference>
<feature type="chain" id="PRO_5004258747" evidence="12">
    <location>
        <begin position="28"/>
        <end position="988"/>
    </location>
</feature>
<dbReference type="Pfam" id="PF02415">
    <property type="entry name" value="Chlam_PMP"/>
    <property type="match status" value="2"/>
</dbReference>
<dbReference type="Pfam" id="PF07548">
    <property type="entry name" value="ChlamPMP_M"/>
    <property type="match status" value="1"/>
</dbReference>
<reference evidence="14 15" key="1">
    <citation type="journal article" date="2005" name="Genome Res.">
        <title>The Chlamydophila abortus genome sequence reveals an array of variable proteins that contribute to interspecies variation.</title>
        <authorList>
            <person name="Thomson N.R."/>
            <person name="Yeats C."/>
            <person name="Bell K."/>
            <person name="Holden M.T.G."/>
            <person name="Bentley S.D."/>
            <person name="Livingstone M."/>
            <person name="Cerdeno-Tarraga A.M."/>
            <person name="Harris B."/>
            <person name="Doggett J."/>
            <person name="Ormond D."/>
            <person name="Mungal K."/>
            <person name="Clarke K."/>
            <person name="Feltwell T."/>
            <person name="Hance Z."/>
            <person name="Sanders M."/>
            <person name="Quail M.A."/>
            <person name="Price C."/>
            <person name="Parkhill J."/>
            <person name="Longbottom D."/>
        </authorList>
    </citation>
    <scope>NUCLEOTIDE SEQUENCE [LARGE SCALE GENOMIC DNA]</scope>
    <source>
        <strain evidence="15">DSM 27085 / S26/3</strain>
    </source>
</reference>
<evidence type="ECO:0000256" key="11">
    <source>
        <dbReference type="SAM" id="MobiDB-lite"/>
    </source>
</evidence>
<evidence type="ECO:0000256" key="6">
    <source>
        <dbReference type="ARBA" id="ARBA00022525"/>
    </source>
</evidence>
<evidence type="ECO:0000313" key="15">
    <source>
        <dbReference type="Proteomes" id="UP000001012"/>
    </source>
</evidence>
<dbReference type="PROSITE" id="PS51257">
    <property type="entry name" value="PROKAR_LIPOPROTEIN"/>
    <property type="match status" value="1"/>
</dbReference>
<evidence type="ECO:0000256" key="4">
    <source>
        <dbReference type="ARBA" id="ARBA00022452"/>
    </source>
</evidence>
<dbReference type="InterPro" id="IPR036709">
    <property type="entry name" value="Autotransporte_beta_dom_sf"/>
</dbReference>
<evidence type="ECO:0000256" key="9">
    <source>
        <dbReference type="ARBA" id="ARBA00023136"/>
    </source>
</evidence>
<dbReference type="KEGG" id="cab:CAB265"/>
<gene>
    <name evidence="14" type="primary">pmp3E</name>
    <name evidence="14" type="ordered locus">CAB265</name>
</gene>
<keyword evidence="15" id="KW-1185">Reference proteome</keyword>
<keyword evidence="14" id="KW-0449">Lipoprotein</keyword>
<dbReference type="OrthoDB" id="16673at2"/>
<dbReference type="Gene3D" id="2.40.128.130">
    <property type="entry name" value="Autotransporter beta-domain"/>
    <property type="match status" value="1"/>
</dbReference>
<keyword evidence="5" id="KW-0134">Cell wall</keyword>
<evidence type="ECO:0000256" key="3">
    <source>
        <dbReference type="ARBA" id="ARBA00007542"/>
    </source>
</evidence>
<organism evidence="14 15">
    <name type="scientific">Chlamydia abortus (strain DSM 27085 / S26/3)</name>
    <name type="common">Chlamydophila abortus</name>
    <dbReference type="NCBI Taxonomy" id="218497"/>
    <lineage>
        <taxon>Bacteria</taxon>
        <taxon>Pseudomonadati</taxon>
        <taxon>Chlamydiota</taxon>
        <taxon>Chlamydiia</taxon>
        <taxon>Chlamydiales</taxon>
        <taxon>Chlamydiaceae</taxon>
        <taxon>Chlamydia/Chlamydophila group</taxon>
        <taxon>Chlamydia</taxon>
    </lineage>
</organism>
<feature type="region of interest" description="Disordered" evidence="11">
    <location>
        <begin position="502"/>
        <end position="525"/>
    </location>
</feature>
<sequence>MKMKLSTLLNAYLLTSLLSCLPLFSEAYLKDIDALNEQLLGYEHLFDLEMFSNISEPQNTLKGLRSSSGYCTIENYNNIACTKQVAKSNGAVFNASSLTLRNNTGDIKFICNSTNAKGGVIWTSGSCNISENSSRQYFINNHAINIESAQSNSTNFGGAICCKTFELTKNCGPICFADNIAQMNGGAISSDELLKISENSSPILFLNNRAFFRNARMTSRGGALYCQNCEISANSAPLYFISNSSPIGGACYVTRTHTIKNNTGAIVFSNNFSSCNDTKGSNSSGGAVTCTDLNIEDNPGPVYFNNNIAYRNGGAIYCTRVTIKNSGPVQFANNQSKWGGAILINHNGSCDISADYGDIVFVNNSGIGDFDLFKNSLHCTRSVTLKVGAKKNYAVKFYDPIECQYYSPSVVFNEQEDQQGTVLFSSMFLPFSSSRHVRDYTTYIRNPIEIKHGILAVEDGACIAINKITQDNSILRLGNGAGIQTNEFFTTRLVNNLIISSPEEGSEAEPGSAPTAPKSSEEPAPRSINADLQITRLALNLPSLLQKGAKAPKIWIYPSATTSNGITTYSEDDTSSATLSGPLLLLDSENEDPYDSLDLSIGITRIPLLYLCDNATPKITTTALDIEAINEKQHYGYQGVWSPYWEEYKTTANGKTPETTNTNHRYLYTNWTPTGYIPNPKYMTPLIANALWGTLYTTLSGLRTLPSSMTAPTYFELGGQGLVTAIHQANRLGVPGFRMESAGYSAGTTVTTTNNHRVSVSFAQQSVHIKEKESKNKLSSRNYFGGTLIQMPWLDESIITSASLAYNYGSHTAKHFYVKDDKESEGDFYTHSFAGSVNCIFNLTPITKDFSITPFLEVLAFRATLSSFVEHGDFPRAFTVKRPLTNISLPTGLMIQWTRNAQLPTIWQVQLTYQPVVLKRHPKVLTTLLASKGTWSSLGTPISRHAFAYKIGNESRIFPYLKIFLNYQGDISSSTFSNYLKAGSSLIF</sequence>
<keyword evidence="10" id="KW-0998">Cell outer membrane</keyword>
<evidence type="ECO:0000256" key="1">
    <source>
        <dbReference type="ARBA" id="ARBA00004191"/>
    </source>
</evidence>
<accession>Q5L6K1</accession>
<keyword evidence="8 12" id="KW-0732">Signal</keyword>
<keyword evidence="6" id="KW-0964">Secreted</keyword>
<dbReference type="eggNOG" id="COG3210">
    <property type="taxonomic scope" value="Bacteria"/>
</dbReference>
<comment type="subcellular location">
    <subcellularLocation>
        <location evidence="2">Cell outer membrane</location>
        <topology evidence="2">Peripheral membrane protein</topology>
        <orientation evidence="2">Extracellular side</orientation>
    </subcellularLocation>
    <subcellularLocation>
        <location evidence="1">Secreted</location>
        <location evidence="1">Cell wall</location>
    </subcellularLocation>
</comment>
<dbReference type="AlphaFoldDB" id="Q5L6K1"/>
<keyword evidence="9" id="KW-0472">Membrane</keyword>
<dbReference type="SUPFAM" id="SSF103515">
    <property type="entry name" value="Autotransporter"/>
    <property type="match status" value="1"/>
</dbReference>
<dbReference type="HOGENOM" id="CLU_004549_2_0_0"/>
<evidence type="ECO:0000256" key="7">
    <source>
        <dbReference type="ARBA" id="ARBA00022692"/>
    </source>
</evidence>
<dbReference type="RefSeq" id="WP_011096945.1">
    <property type="nucleotide sequence ID" value="NC_004552.2"/>
</dbReference>
<dbReference type="PROSITE" id="PS51208">
    <property type="entry name" value="AUTOTRANSPORTER"/>
    <property type="match status" value="1"/>
</dbReference>
<feature type="domain" description="Autotransporter" evidence="13">
    <location>
        <begin position="684"/>
        <end position="988"/>
    </location>
</feature>
<dbReference type="InterPro" id="IPR011427">
    <property type="entry name" value="Polymorphic_membr_middle"/>
</dbReference>
<feature type="signal peptide" evidence="12">
    <location>
        <begin position="1"/>
        <end position="27"/>
    </location>
</feature>
<dbReference type="EMBL" id="CR848038">
    <property type="protein sequence ID" value="CAH63721.1"/>
    <property type="molecule type" value="Genomic_DNA"/>
</dbReference>
<dbReference type="Proteomes" id="UP000001012">
    <property type="component" value="Chromosome"/>
</dbReference>
<evidence type="ECO:0000256" key="8">
    <source>
        <dbReference type="ARBA" id="ARBA00022729"/>
    </source>
</evidence>
<keyword evidence="7" id="KW-0812">Transmembrane</keyword>
<protein>
    <submittedName>
        <fullName evidence="14">Polymorphic outer membrane lipoprotein</fullName>
    </submittedName>
</protein>
<dbReference type="Pfam" id="PF03797">
    <property type="entry name" value="Autotransporter"/>
    <property type="match status" value="1"/>
</dbReference>
<dbReference type="SMART" id="SM00869">
    <property type="entry name" value="Autotransporter"/>
    <property type="match status" value="1"/>
</dbReference>
<dbReference type="NCBIfam" id="TIGR01376">
    <property type="entry name" value="POMP_repeat"/>
    <property type="match status" value="1"/>
</dbReference>
<evidence type="ECO:0000313" key="14">
    <source>
        <dbReference type="EMBL" id="CAH63721.1"/>
    </source>
</evidence>
<evidence type="ECO:0000256" key="2">
    <source>
        <dbReference type="ARBA" id="ARBA00004416"/>
    </source>
</evidence>
<evidence type="ECO:0000259" key="13">
    <source>
        <dbReference type="PROSITE" id="PS51208"/>
    </source>
</evidence>
<feature type="compositionally biased region" description="Low complexity" evidence="11">
    <location>
        <begin position="502"/>
        <end position="514"/>
    </location>
</feature>
<keyword evidence="4" id="KW-1134">Transmembrane beta strand</keyword>
<comment type="similarity">
    <text evidence="3">Belongs to the PMP outer membrane protein family.</text>
</comment>
<name>Q5L6K1_CHLAB</name>
<dbReference type="GO" id="GO:0009279">
    <property type="term" value="C:cell outer membrane"/>
    <property type="evidence" value="ECO:0007669"/>
    <property type="project" value="UniProtKB-SubCell"/>
</dbReference>
<evidence type="ECO:0000256" key="10">
    <source>
        <dbReference type="ARBA" id="ARBA00023237"/>
    </source>
</evidence>
<evidence type="ECO:0000256" key="5">
    <source>
        <dbReference type="ARBA" id="ARBA00022512"/>
    </source>
</evidence>
<dbReference type="InterPro" id="IPR005546">
    <property type="entry name" value="Autotransporte_beta"/>
</dbReference>
<proteinExistence type="inferred from homology"/>
<evidence type="ECO:0000256" key="12">
    <source>
        <dbReference type="SAM" id="SignalP"/>
    </source>
</evidence>